<dbReference type="Proteomes" id="UP001165080">
    <property type="component" value="Unassembled WGS sequence"/>
</dbReference>
<dbReference type="GO" id="GO:0004383">
    <property type="term" value="F:guanylate cyclase activity"/>
    <property type="evidence" value="ECO:0007669"/>
    <property type="project" value="TreeGrafter"/>
</dbReference>
<evidence type="ECO:0000256" key="3">
    <source>
        <dbReference type="ARBA" id="ARBA00022741"/>
    </source>
</evidence>
<evidence type="ECO:0000256" key="6">
    <source>
        <dbReference type="ARBA" id="ARBA00023239"/>
    </source>
</evidence>
<dbReference type="InterPro" id="IPR050401">
    <property type="entry name" value="Cyclic_nucleotide_synthase"/>
</dbReference>
<dbReference type="Gene3D" id="3.30.70.1230">
    <property type="entry name" value="Nucleotide cyclase"/>
    <property type="match status" value="1"/>
</dbReference>
<keyword evidence="2" id="KW-0812">Transmembrane</keyword>
<keyword evidence="3" id="KW-0547">Nucleotide-binding</keyword>
<comment type="similarity">
    <text evidence="7">Belongs to the adenylyl cyclase class-4/guanylyl cyclase family.</text>
</comment>
<dbReference type="GO" id="GO:0035556">
    <property type="term" value="P:intracellular signal transduction"/>
    <property type="evidence" value="ECO:0007669"/>
    <property type="project" value="InterPro"/>
</dbReference>
<keyword evidence="4" id="KW-1133">Transmembrane helix</keyword>
<dbReference type="GO" id="GO:0007168">
    <property type="term" value="P:receptor guanylyl cyclase signaling pathway"/>
    <property type="evidence" value="ECO:0007669"/>
    <property type="project" value="TreeGrafter"/>
</dbReference>
<dbReference type="Pfam" id="PF00211">
    <property type="entry name" value="Guanylate_cyc"/>
    <property type="match status" value="1"/>
</dbReference>
<keyword evidence="5" id="KW-0472">Membrane</keyword>
<feature type="domain" description="Guanylate cyclase" evidence="8">
    <location>
        <begin position="240"/>
        <end position="382"/>
    </location>
</feature>
<dbReference type="EMBL" id="BRXU01000026">
    <property type="protein sequence ID" value="GLC59152.1"/>
    <property type="molecule type" value="Genomic_DNA"/>
</dbReference>
<gene>
    <name evidence="9" type="primary">PLESTBF000711</name>
    <name evidence="9" type="ORF">PLESTB_001454100</name>
</gene>
<dbReference type="InterPro" id="IPR001054">
    <property type="entry name" value="A/G_cyclase"/>
</dbReference>
<evidence type="ECO:0000313" key="10">
    <source>
        <dbReference type="Proteomes" id="UP001165080"/>
    </source>
</evidence>
<evidence type="ECO:0000256" key="2">
    <source>
        <dbReference type="ARBA" id="ARBA00022692"/>
    </source>
</evidence>
<dbReference type="GO" id="GO:0001653">
    <property type="term" value="F:peptide receptor activity"/>
    <property type="evidence" value="ECO:0007669"/>
    <property type="project" value="TreeGrafter"/>
</dbReference>
<accession>A0A9W6BWJ4</accession>
<dbReference type="GO" id="GO:0004016">
    <property type="term" value="F:adenylate cyclase activity"/>
    <property type="evidence" value="ECO:0007669"/>
    <property type="project" value="TreeGrafter"/>
</dbReference>
<organism evidence="9 10">
    <name type="scientific">Pleodorina starrii</name>
    <dbReference type="NCBI Taxonomy" id="330485"/>
    <lineage>
        <taxon>Eukaryota</taxon>
        <taxon>Viridiplantae</taxon>
        <taxon>Chlorophyta</taxon>
        <taxon>core chlorophytes</taxon>
        <taxon>Chlorophyceae</taxon>
        <taxon>CS clade</taxon>
        <taxon>Chlamydomonadales</taxon>
        <taxon>Volvocaceae</taxon>
        <taxon>Pleodorina</taxon>
    </lineage>
</organism>
<evidence type="ECO:0000313" key="9">
    <source>
        <dbReference type="EMBL" id="GLC59152.1"/>
    </source>
</evidence>
<proteinExistence type="inferred from homology"/>
<dbReference type="InterPro" id="IPR029787">
    <property type="entry name" value="Nucleotide_cyclase"/>
</dbReference>
<sequence length="439" mass="47591">MAGAHFPAADALQLIGGDEVRSRVFVFQGPEVQAKFQQGLYASEEEREILGLSRRVVRPDQVQEGSSYCPKASPVVEGQDKRLRRSDRIEVQGAGLWCFSELRVIARSGGRNFRRPVRGGLCWQWLSRIPRQRISSDPSSPSSSGAGLSGEEDIVDAAVAAGVHRKDLEVAGLWISCRGYGQHGRSHPGGFSRCRCLWGGVADCRPFRVGAALCGGARVCWLGPLGAWLRVAQMEFGGVTLLFADIPDFKQVYDNYPPQVAMKLLHQIFTAFDALLDQYSVFKVETIGDCYVVAGGLIREDEDGMAAVQGGGQVDPDHAEKVFSFAKAALSAVSRIRLPTTGQAVRVRVGIHSGPVVSGVVGTRMPRFCLFGDTVNTTSRMESTSTPGAIHASEECHQLLKHHPGWQCTGGIQVKGKGLMRTHLWTPPPPPPRPPPSSN</sequence>
<dbReference type="PANTHER" id="PTHR11920:SF335">
    <property type="entry name" value="GUANYLATE CYCLASE"/>
    <property type="match status" value="1"/>
</dbReference>
<keyword evidence="6 7" id="KW-0456">Lyase</keyword>
<dbReference type="PROSITE" id="PS50125">
    <property type="entry name" value="GUANYLATE_CYCLASE_2"/>
    <property type="match status" value="1"/>
</dbReference>
<dbReference type="AlphaFoldDB" id="A0A9W6BWJ4"/>
<name>A0A9W6BWJ4_9CHLO</name>
<evidence type="ECO:0000256" key="4">
    <source>
        <dbReference type="ARBA" id="ARBA00022989"/>
    </source>
</evidence>
<dbReference type="GO" id="GO:0005886">
    <property type="term" value="C:plasma membrane"/>
    <property type="evidence" value="ECO:0007669"/>
    <property type="project" value="TreeGrafter"/>
</dbReference>
<evidence type="ECO:0000256" key="1">
    <source>
        <dbReference type="ARBA" id="ARBA00004370"/>
    </source>
</evidence>
<protein>
    <recommendedName>
        <fullName evidence="8">Guanylate cyclase domain-containing protein</fullName>
    </recommendedName>
</protein>
<comment type="subcellular location">
    <subcellularLocation>
        <location evidence="1">Membrane</location>
    </subcellularLocation>
</comment>
<evidence type="ECO:0000256" key="5">
    <source>
        <dbReference type="ARBA" id="ARBA00023136"/>
    </source>
</evidence>
<dbReference type="PANTHER" id="PTHR11920">
    <property type="entry name" value="GUANYLYL CYCLASE"/>
    <property type="match status" value="1"/>
</dbReference>
<dbReference type="SUPFAM" id="SSF55073">
    <property type="entry name" value="Nucleotide cyclase"/>
    <property type="match status" value="1"/>
</dbReference>
<keyword evidence="10" id="KW-1185">Reference proteome</keyword>
<dbReference type="GO" id="GO:0000166">
    <property type="term" value="F:nucleotide binding"/>
    <property type="evidence" value="ECO:0007669"/>
    <property type="project" value="UniProtKB-KW"/>
</dbReference>
<dbReference type="PROSITE" id="PS00452">
    <property type="entry name" value="GUANYLATE_CYCLASE_1"/>
    <property type="match status" value="1"/>
</dbReference>
<comment type="caution">
    <text evidence="9">The sequence shown here is derived from an EMBL/GenBank/DDBJ whole genome shotgun (WGS) entry which is preliminary data.</text>
</comment>
<reference evidence="9 10" key="1">
    <citation type="journal article" date="2023" name="Commun. Biol.">
        <title>Reorganization of the ancestral sex-determining regions during the evolution of trioecy in Pleodorina starrii.</title>
        <authorList>
            <person name="Takahashi K."/>
            <person name="Suzuki S."/>
            <person name="Kawai-Toyooka H."/>
            <person name="Yamamoto K."/>
            <person name="Hamaji T."/>
            <person name="Ootsuki R."/>
            <person name="Yamaguchi H."/>
            <person name="Kawachi M."/>
            <person name="Higashiyama T."/>
            <person name="Nozaki H."/>
        </authorList>
    </citation>
    <scope>NUCLEOTIDE SEQUENCE [LARGE SCALE GENOMIC DNA]</scope>
    <source>
        <strain evidence="9 10">NIES-4479</strain>
    </source>
</reference>
<dbReference type="CDD" id="cd07302">
    <property type="entry name" value="CHD"/>
    <property type="match status" value="1"/>
</dbReference>
<evidence type="ECO:0000259" key="8">
    <source>
        <dbReference type="PROSITE" id="PS50125"/>
    </source>
</evidence>
<dbReference type="SMART" id="SM00044">
    <property type="entry name" value="CYCc"/>
    <property type="match status" value="1"/>
</dbReference>
<evidence type="ECO:0000256" key="7">
    <source>
        <dbReference type="RuleBase" id="RU000405"/>
    </source>
</evidence>
<dbReference type="InterPro" id="IPR018297">
    <property type="entry name" value="A/G_cyclase_CS"/>
</dbReference>